<dbReference type="Proteomes" id="UP001501721">
    <property type="component" value="Unassembled WGS sequence"/>
</dbReference>
<reference evidence="2" key="1">
    <citation type="journal article" date="2019" name="Int. J. Syst. Evol. Microbiol.">
        <title>The Global Catalogue of Microorganisms (GCM) 10K type strain sequencing project: providing services to taxonomists for standard genome sequencing and annotation.</title>
        <authorList>
            <consortium name="The Broad Institute Genomics Platform"/>
            <consortium name="The Broad Institute Genome Sequencing Center for Infectious Disease"/>
            <person name="Wu L."/>
            <person name="Ma J."/>
        </authorList>
    </citation>
    <scope>NUCLEOTIDE SEQUENCE [LARGE SCALE GENOMIC DNA]</scope>
    <source>
        <strain evidence="2">JCM 6923</strain>
    </source>
</reference>
<evidence type="ECO:0000313" key="1">
    <source>
        <dbReference type="EMBL" id="GAA2474234.1"/>
    </source>
</evidence>
<keyword evidence="2" id="KW-1185">Reference proteome</keyword>
<comment type="caution">
    <text evidence="1">The sequence shown here is derived from an EMBL/GenBank/DDBJ whole genome shotgun (WGS) entry which is preliminary data.</text>
</comment>
<sequence>MGAFLWVRARMVAVVGIVVAAGVGVVGCQSDVLGTAGVAYTTGTMASARLEQADVAVSWLNCVGDQGGSAGATVAPGQSAVVSVDCQGETRGRGRITVNGEVTRAVDGACVRGDLRARVGGRQVFHVSGLGDCSAAPGPTYRPPSYPPVGAQPAVTVTVTRTLWCQSDPNCLPVAGK</sequence>
<organism evidence="1 2">
    <name type="scientific">Streptomyces graminearus</name>
    <dbReference type="NCBI Taxonomy" id="284030"/>
    <lineage>
        <taxon>Bacteria</taxon>
        <taxon>Bacillati</taxon>
        <taxon>Actinomycetota</taxon>
        <taxon>Actinomycetes</taxon>
        <taxon>Kitasatosporales</taxon>
        <taxon>Streptomycetaceae</taxon>
        <taxon>Streptomyces</taxon>
    </lineage>
</organism>
<gene>
    <name evidence="1" type="ORF">GCM10010422_16680</name>
</gene>
<protein>
    <recommendedName>
        <fullName evidence="3">Lipoprotein</fullName>
    </recommendedName>
</protein>
<proteinExistence type="predicted"/>
<evidence type="ECO:0000313" key="2">
    <source>
        <dbReference type="Proteomes" id="UP001501721"/>
    </source>
</evidence>
<accession>A0ABP5Y341</accession>
<dbReference type="EMBL" id="BAAATL010000007">
    <property type="protein sequence ID" value="GAA2474234.1"/>
    <property type="molecule type" value="Genomic_DNA"/>
</dbReference>
<name>A0ABP5Y341_9ACTN</name>
<evidence type="ECO:0008006" key="3">
    <source>
        <dbReference type="Google" id="ProtNLM"/>
    </source>
</evidence>